<keyword evidence="6" id="KW-1185">Reference proteome</keyword>
<feature type="domain" description="HTH gntR-type" evidence="4">
    <location>
        <begin position="4"/>
        <end position="71"/>
    </location>
</feature>
<dbReference type="SMART" id="SM00345">
    <property type="entry name" value="HTH_GNTR"/>
    <property type="match status" value="1"/>
</dbReference>
<gene>
    <name evidence="5" type="ORF">KOF26_14330</name>
</gene>
<evidence type="ECO:0000256" key="2">
    <source>
        <dbReference type="ARBA" id="ARBA00023125"/>
    </source>
</evidence>
<dbReference type="Proteomes" id="UP000776276">
    <property type="component" value="Unassembled WGS sequence"/>
</dbReference>
<keyword evidence="1" id="KW-0805">Transcription regulation</keyword>
<dbReference type="PANTHER" id="PTHR43537:SF45">
    <property type="entry name" value="GNTR FAMILY REGULATORY PROTEIN"/>
    <property type="match status" value="1"/>
</dbReference>
<dbReference type="SMART" id="SM00895">
    <property type="entry name" value="FCD"/>
    <property type="match status" value="1"/>
</dbReference>
<dbReference type="Pfam" id="PF00392">
    <property type="entry name" value="GntR"/>
    <property type="match status" value="1"/>
</dbReference>
<comment type="caution">
    <text evidence="5">The sequence shown here is derived from an EMBL/GenBank/DDBJ whole genome shotgun (WGS) entry which is preliminary data.</text>
</comment>
<dbReference type="PANTHER" id="PTHR43537">
    <property type="entry name" value="TRANSCRIPTIONAL REGULATOR, GNTR FAMILY"/>
    <property type="match status" value="1"/>
</dbReference>
<reference evidence="5 6" key="1">
    <citation type="submission" date="2021-06" db="EMBL/GenBank/DDBJ databases">
        <title>Sphingomonas sp. XMGL2, whole genome shotgun sequencing project.</title>
        <authorList>
            <person name="Zhao G."/>
            <person name="Shen L."/>
        </authorList>
    </citation>
    <scope>NUCLEOTIDE SEQUENCE [LARGE SCALE GENOMIC DNA]</scope>
    <source>
        <strain evidence="5 6">XMGL2</strain>
    </source>
</reference>
<accession>A0ABS6BL51</accession>
<keyword evidence="2" id="KW-0238">DNA-binding</keyword>
<evidence type="ECO:0000256" key="3">
    <source>
        <dbReference type="ARBA" id="ARBA00023163"/>
    </source>
</evidence>
<dbReference type="Pfam" id="PF07729">
    <property type="entry name" value="FCD"/>
    <property type="match status" value="1"/>
</dbReference>
<organism evidence="5 6">
    <name type="scientific">Sphingomonas quercus</name>
    <dbReference type="NCBI Taxonomy" id="2842451"/>
    <lineage>
        <taxon>Bacteria</taxon>
        <taxon>Pseudomonadati</taxon>
        <taxon>Pseudomonadota</taxon>
        <taxon>Alphaproteobacteria</taxon>
        <taxon>Sphingomonadales</taxon>
        <taxon>Sphingomonadaceae</taxon>
        <taxon>Sphingomonas</taxon>
    </lineage>
</organism>
<protein>
    <submittedName>
        <fullName evidence="5">GntR family transcriptional regulator</fullName>
    </submittedName>
</protein>
<keyword evidence="3" id="KW-0804">Transcription</keyword>
<name>A0ABS6BL51_9SPHN</name>
<dbReference type="EMBL" id="JAHKRT010000008">
    <property type="protein sequence ID" value="MBU3079035.1"/>
    <property type="molecule type" value="Genomic_DNA"/>
</dbReference>
<dbReference type="InterPro" id="IPR011711">
    <property type="entry name" value="GntR_C"/>
</dbReference>
<evidence type="ECO:0000259" key="4">
    <source>
        <dbReference type="PROSITE" id="PS50949"/>
    </source>
</evidence>
<evidence type="ECO:0000256" key="1">
    <source>
        <dbReference type="ARBA" id="ARBA00023015"/>
    </source>
</evidence>
<sequence length="223" mass="24169">MQSKSLSQQAYDCLESLIVTTDLRPGARTTLNELERVSGFGRTPVHDAVKRLSAASLILVQPRSGLRIAPLDLEQERLLLPVRIEMEAIACRLAAQRATPQHVERLAAAAETLRAGHGTMSLAEFNVVDSELNAAILAASGELMLGNTLMPLQTLYRRSGWLFQTLIAGPNVLADVIAGHLEMLDLILVRDAVAAEHMVRAMLSRNYSALQKLQKLGLGPSGS</sequence>
<evidence type="ECO:0000313" key="6">
    <source>
        <dbReference type="Proteomes" id="UP000776276"/>
    </source>
</evidence>
<dbReference type="PROSITE" id="PS50949">
    <property type="entry name" value="HTH_GNTR"/>
    <property type="match status" value="1"/>
</dbReference>
<dbReference type="InterPro" id="IPR000524">
    <property type="entry name" value="Tscrpt_reg_HTH_GntR"/>
</dbReference>
<evidence type="ECO:0000313" key="5">
    <source>
        <dbReference type="EMBL" id="MBU3079035.1"/>
    </source>
</evidence>
<proteinExistence type="predicted"/>
<dbReference type="RefSeq" id="WP_216326395.1">
    <property type="nucleotide sequence ID" value="NZ_JAHKRT010000008.1"/>
</dbReference>